<accession>A0AAW2BS66</accession>
<sequence length="162" mass="19219">MQLFRDALYECGFMDLEFVGFPFTWHKHFAEFTVWERLDRAMATNEWFSMFPGTKVLHLDRTAFDHKALCISPEGMACSFQKPFHFEHMWMSDKSCSETIKAIWSENSFEPWDTRVLKKIDRCGQELTRWSRKSFGSVRKELEKKKEAIEGGRIEGCSDRRL</sequence>
<evidence type="ECO:0000313" key="2">
    <source>
        <dbReference type="Proteomes" id="UP001459277"/>
    </source>
</evidence>
<dbReference type="InterPro" id="IPR036691">
    <property type="entry name" value="Endo/exonu/phosph_ase_sf"/>
</dbReference>
<evidence type="ECO:0000313" key="1">
    <source>
        <dbReference type="EMBL" id="KAK9987992.1"/>
    </source>
</evidence>
<dbReference type="PANTHER" id="PTHR33710">
    <property type="entry name" value="BNAC02G09200D PROTEIN"/>
    <property type="match status" value="1"/>
</dbReference>
<name>A0AAW2BS66_9ROSI</name>
<dbReference type="Proteomes" id="UP001459277">
    <property type="component" value="Unassembled WGS sequence"/>
</dbReference>
<dbReference type="EMBL" id="JAZDWU010000010">
    <property type="protein sequence ID" value="KAK9987992.1"/>
    <property type="molecule type" value="Genomic_DNA"/>
</dbReference>
<dbReference type="AlphaFoldDB" id="A0AAW2BS66"/>
<gene>
    <name evidence="1" type="ORF">SO802_028231</name>
</gene>
<proteinExistence type="predicted"/>
<protein>
    <submittedName>
        <fullName evidence="1">Uncharacterized protein</fullName>
    </submittedName>
</protein>
<reference evidence="1 2" key="1">
    <citation type="submission" date="2024-01" db="EMBL/GenBank/DDBJ databases">
        <title>A telomere-to-telomere, gap-free genome of sweet tea (Lithocarpus litseifolius).</title>
        <authorList>
            <person name="Zhou J."/>
        </authorList>
    </citation>
    <scope>NUCLEOTIDE SEQUENCE [LARGE SCALE GENOMIC DNA]</scope>
    <source>
        <strain evidence="1">Zhou-2022a</strain>
        <tissue evidence="1">Leaf</tissue>
    </source>
</reference>
<organism evidence="1 2">
    <name type="scientific">Lithocarpus litseifolius</name>
    <dbReference type="NCBI Taxonomy" id="425828"/>
    <lineage>
        <taxon>Eukaryota</taxon>
        <taxon>Viridiplantae</taxon>
        <taxon>Streptophyta</taxon>
        <taxon>Embryophyta</taxon>
        <taxon>Tracheophyta</taxon>
        <taxon>Spermatophyta</taxon>
        <taxon>Magnoliopsida</taxon>
        <taxon>eudicotyledons</taxon>
        <taxon>Gunneridae</taxon>
        <taxon>Pentapetalae</taxon>
        <taxon>rosids</taxon>
        <taxon>fabids</taxon>
        <taxon>Fagales</taxon>
        <taxon>Fagaceae</taxon>
        <taxon>Lithocarpus</taxon>
    </lineage>
</organism>
<dbReference type="PANTHER" id="PTHR33710:SF62">
    <property type="entry name" value="DUF4283 DOMAIN PROTEIN"/>
    <property type="match status" value="1"/>
</dbReference>
<dbReference type="SUPFAM" id="SSF56219">
    <property type="entry name" value="DNase I-like"/>
    <property type="match status" value="1"/>
</dbReference>
<keyword evidence="2" id="KW-1185">Reference proteome</keyword>
<comment type="caution">
    <text evidence="1">The sequence shown here is derived from an EMBL/GenBank/DDBJ whole genome shotgun (WGS) entry which is preliminary data.</text>
</comment>